<keyword evidence="3" id="KW-1185">Reference proteome</keyword>
<gene>
    <name evidence="2" type="ORF">CLV74_104301</name>
</gene>
<organism evidence="2 3">
    <name type="scientific">Donghicola tyrosinivorans</name>
    <dbReference type="NCBI Taxonomy" id="1652492"/>
    <lineage>
        <taxon>Bacteria</taxon>
        <taxon>Pseudomonadati</taxon>
        <taxon>Pseudomonadota</taxon>
        <taxon>Alphaproteobacteria</taxon>
        <taxon>Rhodobacterales</taxon>
        <taxon>Roseobacteraceae</taxon>
        <taxon>Donghicola</taxon>
    </lineage>
</organism>
<reference evidence="2 3" key="1">
    <citation type="submission" date="2018-03" db="EMBL/GenBank/DDBJ databases">
        <title>Genomic Encyclopedia of Archaeal and Bacterial Type Strains, Phase II (KMG-II): from individual species to whole genera.</title>
        <authorList>
            <person name="Goeker M."/>
        </authorList>
    </citation>
    <scope>NUCLEOTIDE SEQUENCE [LARGE SCALE GENOMIC DNA]</scope>
    <source>
        <strain evidence="2 3">DSM 100212</strain>
    </source>
</reference>
<comment type="caution">
    <text evidence="2">The sequence shown here is derived from an EMBL/GenBank/DDBJ whole genome shotgun (WGS) entry which is preliminary data.</text>
</comment>
<dbReference type="AlphaFoldDB" id="A0A2T0WX56"/>
<evidence type="ECO:0008006" key="4">
    <source>
        <dbReference type="Google" id="ProtNLM"/>
    </source>
</evidence>
<evidence type="ECO:0000313" key="3">
    <source>
        <dbReference type="Proteomes" id="UP000238392"/>
    </source>
</evidence>
<proteinExistence type="predicted"/>
<feature type="coiled-coil region" evidence="1">
    <location>
        <begin position="286"/>
        <end position="313"/>
    </location>
</feature>
<dbReference type="EMBL" id="PVTQ01000004">
    <property type="protein sequence ID" value="PRY91280.1"/>
    <property type="molecule type" value="Genomic_DNA"/>
</dbReference>
<accession>A0A2T0WX56</accession>
<dbReference type="RefSeq" id="WP_245888491.1">
    <property type="nucleotide sequence ID" value="NZ_PVTQ01000004.1"/>
</dbReference>
<evidence type="ECO:0000256" key="1">
    <source>
        <dbReference type="SAM" id="Coils"/>
    </source>
</evidence>
<keyword evidence="1" id="KW-0175">Coiled coil</keyword>
<evidence type="ECO:0000313" key="2">
    <source>
        <dbReference type="EMBL" id="PRY91280.1"/>
    </source>
</evidence>
<dbReference type="Proteomes" id="UP000238392">
    <property type="component" value="Unassembled WGS sequence"/>
</dbReference>
<protein>
    <recommendedName>
        <fullName evidence="4">Phosphoadenosine phosphosulfate reductase</fullName>
    </recommendedName>
</protein>
<name>A0A2T0WX56_9RHOB</name>
<sequence>MQETANAFDESMLDLSKDAWLEKLSEIGDAHGYFQSLGKDHCAVFIDEKPTLLVTFETIENAQTGTDNGQPMGFDLVRSLGWSHLCLLSNGDTWFRDKAVYGFFDRLIDDGFFDEFEQVVFYGKGSCGYAAAAFSVAAPGATVIAIQPQATLEPRLTHWDERFHPIRRLSFTDRFGFAPDMLEAAERAYILYDPGIMFDAIHAAMFRRPNTELVRIPYMEGDLEAHLINMQILYKLLAKAMTGKLTPLALYRMLRARREYPHYIQMLAKSLRGRDHVGYEYRLLKNSAERLDVRRMKRRLARLEEAAENGEITLPGFDG</sequence>